<comment type="caution">
    <text evidence="1">The sequence shown here is derived from an EMBL/GenBank/DDBJ whole genome shotgun (WGS) entry which is preliminary data.</text>
</comment>
<dbReference type="Proteomes" id="UP001162992">
    <property type="component" value="Chromosome 5"/>
</dbReference>
<sequence length="304" mass="34454">MSAFEVKSGLHQSVQQEADLKAEEMCKRHSKDNVNLDRKTENFKFLNVDKDMMLEWGQKKRHRNGRLETKAPAAEGSFVLPKKHAKSDECTALADKHVGSVQVQPPVYKRGLALTPCIPCREVACGGGQRNADPSTLVGNVEHGSKCDRDQDLQWNVSIPVEKAKSREALCLQEEHKIATTCNGSASGCGSIAFWAQERAKIEAIWGTPWILENFDLESFEWPKFFMALSRKEKEDDFLAIKGSKLSQRPKRRSKQSEKVLNYVTPGMWLSDLTRERYEVREKKAVKKRRRGLKTMGSVDTDSE</sequence>
<evidence type="ECO:0000313" key="2">
    <source>
        <dbReference type="Proteomes" id="UP001162992"/>
    </source>
</evidence>
<organism evidence="1 2">
    <name type="scientific">Diphasiastrum complanatum</name>
    <name type="common">Issler's clubmoss</name>
    <name type="synonym">Lycopodium complanatum</name>
    <dbReference type="NCBI Taxonomy" id="34168"/>
    <lineage>
        <taxon>Eukaryota</taxon>
        <taxon>Viridiplantae</taxon>
        <taxon>Streptophyta</taxon>
        <taxon>Embryophyta</taxon>
        <taxon>Tracheophyta</taxon>
        <taxon>Lycopodiopsida</taxon>
        <taxon>Lycopodiales</taxon>
        <taxon>Lycopodiaceae</taxon>
        <taxon>Lycopodioideae</taxon>
        <taxon>Diphasiastrum</taxon>
    </lineage>
</organism>
<reference evidence="2" key="1">
    <citation type="journal article" date="2024" name="Proc. Natl. Acad. Sci. U.S.A.">
        <title>Extraordinary preservation of gene collinearity over three hundred million years revealed in homosporous lycophytes.</title>
        <authorList>
            <person name="Li C."/>
            <person name="Wickell D."/>
            <person name="Kuo L.Y."/>
            <person name="Chen X."/>
            <person name="Nie B."/>
            <person name="Liao X."/>
            <person name="Peng D."/>
            <person name="Ji J."/>
            <person name="Jenkins J."/>
            <person name="Williams M."/>
            <person name="Shu S."/>
            <person name="Plott C."/>
            <person name="Barry K."/>
            <person name="Rajasekar S."/>
            <person name="Grimwood J."/>
            <person name="Han X."/>
            <person name="Sun S."/>
            <person name="Hou Z."/>
            <person name="He W."/>
            <person name="Dai G."/>
            <person name="Sun C."/>
            <person name="Schmutz J."/>
            <person name="Leebens-Mack J.H."/>
            <person name="Li F.W."/>
            <person name="Wang L."/>
        </authorList>
    </citation>
    <scope>NUCLEOTIDE SEQUENCE [LARGE SCALE GENOMIC DNA]</scope>
    <source>
        <strain evidence="2">cv. PW_Plant_1</strain>
    </source>
</reference>
<name>A0ACC2DS41_DIPCM</name>
<keyword evidence="2" id="KW-1185">Reference proteome</keyword>
<protein>
    <submittedName>
        <fullName evidence="1">Uncharacterized protein</fullName>
    </submittedName>
</protein>
<gene>
    <name evidence="1" type="ORF">O6H91_05G108100</name>
</gene>
<dbReference type="EMBL" id="CM055096">
    <property type="protein sequence ID" value="KAJ7557005.1"/>
    <property type="molecule type" value="Genomic_DNA"/>
</dbReference>
<evidence type="ECO:0000313" key="1">
    <source>
        <dbReference type="EMBL" id="KAJ7557005.1"/>
    </source>
</evidence>
<proteinExistence type="predicted"/>
<accession>A0ACC2DS41</accession>